<dbReference type="PANTHER" id="PTHR46865">
    <property type="entry name" value="OXIDOREDUCTASE-RELATED"/>
    <property type="match status" value="1"/>
</dbReference>
<name>A0A919WDV9_9ACTN</name>
<dbReference type="SUPFAM" id="SSF51905">
    <property type="entry name" value="FAD/NAD(P)-binding domain"/>
    <property type="match status" value="1"/>
</dbReference>
<evidence type="ECO:0000259" key="1">
    <source>
        <dbReference type="Pfam" id="PF01494"/>
    </source>
</evidence>
<dbReference type="AlphaFoldDB" id="A0A919WDV9"/>
<evidence type="ECO:0000313" key="3">
    <source>
        <dbReference type="Proteomes" id="UP000677082"/>
    </source>
</evidence>
<dbReference type="GO" id="GO:0071949">
    <property type="term" value="F:FAD binding"/>
    <property type="evidence" value="ECO:0007669"/>
    <property type="project" value="InterPro"/>
</dbReference>
<dbReference type="InterPro" id="IPR051704">
    <property type="entry name" value="FAD_aromatic-hydroxylase"/>
</dbReference>
<reference evidence="2 3" key="1">
    <citation type="submission" date="2021-03" db="EMBL/GenBank/DDBJ databases">
        <title>Whole genome shotgun sequence of Actinoplanes toevensis NBRC 105298.</title>
        <authorList>
            <person name="Komaki H."/>
            <person name="Tamura T."/>
        </authorList>
    </citation>
    <scope>NUCLEOTIDE SEQUENCE [LARGE SCALE GENOMIC DNA]</scope>
    <source>
        <strain evidence="2 3">NBRC 105298</strain>
    </source>
</reference>
<dbReference type="Proteomes" id="UP000677082">
    <property type="component" value="Unassembled WGS sequence"/>
</dbReference>
<dbReference type="Pfam" id="PF01494">
    <property type="entry name" value="FAD_binding_3"/>
    <property type="match status" value="1"/>
</dbReference>
<organism evidence="2 3">
    <name type="scientific">Paractinoplanes toevensis</name>
    <dbReference type="NCBI Taxonomy" id="571911"/>
    <lineage>
        <taxon>Bacteria</taxon>
        <taxon>Bacillati</taxon>
        <taxon>Actinomycetota</taxon>
        <taxon>Actinomycetes</taxon>
        <taxon>Micromonosporales</taxon>
        <taxon>Micromonosporaceae</taxon>
        <taxon>Paractinoplanes</taxon>
    </lineage>
</organism>
<dbReference type="Gene3D" id="3.30.9.10">
    <property type="entry name" value="D-Amino Acid Oxidase, subunit A, domain 2"/>
    <property type="match status" value="1"/>
</dbReference>
<comment type="caution">
    <text evidence="2">The sequence shown here is derived from an EMBL/GenBank/DDBJ whole genome shotgun (WGS) entry which is preliminary data.</text>
</comment>
<feature type="domain" description="FAD-binding" evidence="1">
    <location>
        <begin position="5"/>
        <end position="322"/>
    </location>
</feature>
<proteinExistence type="predicted"/>
<evidence type="ECO:0000313" key="2">
    <source>
        <dbReference type="EMBL" id="GIM98303.1"/>
    </source>
</evidence>
<dbReference type="InterPro" id="IPR036188">
    <property type="entry name" value="FAD/NAD-bd_sf"/>
</dbReference>
<keyword evidence="3" id="KW-1185">Reference proteome</keyword>
<dbReference type="InterPro" id="IPR002938">
    <property type="entry name" value="FAD-bd"/>
</dbReference>
<gene>
    <name evidence="2" type="ORF">Ato02nite_100960</name>
</gene>
<accession>A0A919WDV9</accession>
<protein>
    <submittedName>
        <fullName evidence="2">FAD-dependent oxidoreductase</fullName>
    </submittedName>
</protein>
<dbReference type="RefSeq" id="WP_213013928.1">
    <property type="nucleotide sequence ID" value="NZ_BOQN01000218.1"/>
</dbReference>
<dbReference type="EMBL" id="BOQN01000218">
    <property type="protein sequence ID" value="GIM98303.1"/>
    <property type="molecule type" value="Genomic_DNA"/>
</dbReference>
<dbReference type="PRINTS" id="PR00420">
    <property type="entry name" value="RNGMNOXGNASE"/>
</dbReference>
<dbReference type="Gene3D" id="3.50.50.60">
    <property type="entry name" value="FAD/NAD(P)-binding domain"/>
    <property type="match status" value="1"/>
</dbReference>
<dbReference type="PANTHER" id="PTHR46865:SF2">
    <property type="entry name" value="MONOOXYGENASE"/>
    <property type="match status" value="1"/>
</dbReference>
<sequence>MPTTTDVLISGAGVAGPTLAYWLHRYGFRPTVVERTPAERLGVGGHSVDLFGPAVEVAERMGLLPAVLAARTGTEVVSFERPGRSPIVVDLARMVAGISDRHVEIMRGELTSILLGATRDHVEYVAGDSIRALAQDGDGVQVTFEHGPPRTFALVVGADGLHSNVRRLTFGEESSFRQYIGGHLAIFTVPNYLGLRGRVLNYNTPGKVVGMYPLSDYRELRAGMLFRRDEPFGDDHRGVEQQKSLLRETFARDGWEVPRLLAELDDAADFYFDSISQIVMETWSDGRITLVGDAGYSPGPAVGGGTSVAMVGAYVLAGELHAAGGDHIRAFRGYEDRMRDFVRLARTIGPTTMKSLIPATASQVWLMPRLIRLVTRLPVPLQRRLSTLQGDPARALAAITVENYD</sequence>